<dbReference type="SUPFAM" id="SSF103473">
    <property type="entry name" value="MFS general substrate transporter"/>
    <property type="match status" value="2"/>
</dbReference>
<feature type="transmembrane region" description="Helical" evidence="7">
    <location>
        <begin position="50"/>
        <end position="68"/>
    </location>
</feature>
<feature type="transmembrane region" description="Helical" evidence="7">
    <location>
        <begin position="271"/>
        <end position="289"/>
    </location>
</feature>
<feature type="transmembrane region" description="Helical" evidence="7">
    <location>
        <begin position="342"/>
        <end position="363"/>
    </location>
</feature>
<organism evidence="9 10">
    <name type="scientific">Brevibacterium pityocampae</name>
    <dbReference type="NCBI Taxonomy" id="506594"/>
    <lineage>
        <taxon>Bacteria</taxon>
        <taxon>Bacillati</taxon>
        <taxon>Actinomycetota</taxon>
        <taxon>Actinomycetes</taxon>
        <taxon>Micrococcales</taxon>
        <taxon>Brevibacteriaceae</taxon>
        <taxon>Brevibacterium</taxon>
    </lineage>
</organism>
<protein>
    <submittedName>
        <fullName evidence="9">MFS transporter</fullName>
    </submittedName>
</protein>
<dbReference type="InterPro" id="IPR020846">
    <property type="entry name" value="MFS_dom"/>
</dbReference>
<keyword evidence="10" id="KW-1185">Reference proteome</keyword>
<dbReference type="Pfam" id="PF07690">
    <property type="entry name" value="MFS_1"/>
    <property type="match status" value="1"/>
</dbReference>
<evidence type="ECO:0000256" key="1">
    <source>
        <dbReference type="ARBA" id="ARBA00004651"/>
    </source>
</evidence>
<dbReference type="PROSITE" id="PS50850">
    <property type="entry name" value="MFS"/>
    <property type="match status" value="1"/>
</dbReference>
<feature type="region of interest" description="Disordered" evidence="6">
    <location>
        <begin position="199"/>
        <end position="232"/>
    </location>
</feature>
<evidence type="ECO:0000256" key="7">
    <source>
        <dbReference type="SAM" id="Phobius"/>
    </source>
</evidence>
<feature type="transmembrane region" description="Helical" evidence="7">
    <location>
        <begin position="399"/>
        <end position="420"/>
    </location>
</feature>
<feature type="transmembrane region" description="Helical" evidence="7">
    <location>
        <begin position="238"/>
        <end position="265"/>
    </location>
</feature>
<evidence type="ECO:0000256" key="4">
    <source>
        <dbReference type="ARBA" id="ARBA00022989"/>
    </source>
</evidence>
<dbReference type="InterPro" id="IPR011701">
    <property type="entry name" value="MFS"/>
</dbReference>
<dbReference type="EMBL" id="BAABGL010000001">
    <property type="protein sequence ID" value="GAA4382198.1"/>
    <property type="molecule type" value="Genomic_DNA"/>
</dbReference>
<feature type="compositionally biased region" description="Low complexity" evidence="6">
    <location>
        <begin position="199"/>
        <end position="222"/>
    </location>
</feature>
<feature type="transmembrane region" description="Helical" evidence="7">
    <location>
        <begin position="375"/>
        <end position="393"/>
    </location>
</feature>
<comment type="subcellular location">
    <subcellularLocation>
        <location evidence="1">Cell membrane</location>
        <topology evidence="1">Multi-pass membrane protein</topology>
    </subcellularLocation>
</comment>
<dbReference type="Gene3D" id="1.20.1250.20">
    <property type="entry name" value="MFS general substrate transporter like domains"/>
    <property type="match status" value="1"/>
</dbReference>
<feature type="transmembrane region" description="Helical" evidence="7">
    <location>
        <begin position="466"/>
        <end position="488"/>
    </location>
</feature>
<accession>A0ABP8IZL7</accession>
<dbReference type="Proteomes" id="UP001500642">
    <property type="component" value="Unassembled WGS sequence"/>
</dbReference>
<keyword evidence="5 7" id="KW-0472">Membrane</keyword>
<proteinExistence type="predicted"/>
<evidence type="ECO:0000313" key="10">
    <source>
        <dbReference type="Proteomes" id="UP001500642"/>
    </source>
</evidence>
<feature type="transmembrane region" description="Helical" evidence="7">
    <location>
        <begin position="80"/>
        <end position="97"/>
    </location>
</feature>
<name>A0ABP8IZL7_9MICO</name>
<feature type="transmembrane region" description="Helical" evidence="7">
    <location>
        <begin position="109"/>
        <end position="127"/>
    </location>
</feature>
<evidence type="ECO:0000256" key="2">
    <source>
        <dbReference type="ARBA" id="ARBA00022448"/>
    </source>
</evidence>
<comment type="caution">
    <text evidence="9">The sequence shown here is derived from an EMBL/GenBank/DDBJ whole genome shotgun (WGS) entry which is preliminary data.</text>
</comment>
<dbReference type="Gene3D" id="1.20.1720.10">
    <property type="entry name" value="Multidrug resistance protein D"/>
    <property type="match status" value="1"/>
</dbReference>
<dbReference type="PANTHER" id="PTHR42718">
    <property type="entry name" value="MAJOR FACILITATOR SUPERFAMILY MULTIDRUG TRANSPORTER MFSC"/>
    <property type="match status" value="1"/>
</dbReference>
<evidence type="ECO:0000256" key="3">
    <source>
        <dbReference type="ARBA" id="ARBA00022692"/>
    </source>
</evidence>
<keyword evidence="2" id="KW-0813">Transport</keyword>
<feature type="transmembrane region" description="Helical" evidence="7">
    <location>
        <begin position="139"/>
        <end position="165"/>
    </location>
</feature>
<evidence type="ECO:0000256" key="6">
    <source>
        <dbReference type="SAM" id="MobiDB-lite"/>
    </source>
</evidence>
<feature type="transmembrane region" description="Helical" evidence="7">
    <location>
        <begin position="432"/>
        <end position="460"/>
    </location>
</feature>
<evidence type="ECO:0000256" key="5">
    <source>
        <dbReference type="ARBA" id="ARBA00023136"/>
    </source>
</evidence>
<keyword evidence="3 7" id="KW-0812">Transmembrane</keyword>
<reference evidence="10" key="1">
    <citation type="journal article" date="2019" name="Int. J. Syst. Evol. Microbiol.">
        <title>The Global Catalogue of Microorganisms (GCM) 10K type strain sequencing project: providing services to taxonomists for standard genome sequencing and annotation.</title>
        <authorList>
            <consortium name="The Broad Institute Genomics Platform"/>
            <consortium name="The Broad Institute Genome Sequencing Center for Infectious Disease"/>
            <person name="Wu L."/>
            <person name="Ma J."/>
        </authorList>
    </citation>
    <scope>NUCLEOTIDE SEQUENCE [LARGE SCALE GENOMIC DNA]</scope>
    <source>
        <strain evidence="10">JCM 17808</strain>
    </source>
</reference>
<dbReference type="PANTHER" id="PTHR42718:SF9">
    <property type="entry name" value="MAJOR FACILITATOR SUPERFAMILY MULTIDRUG TRANSPORTER MFSC"/>
    <property type="match status" value="1"/>
</dbReference>
<feature type="transmembrane region" description="Helical" evidence="7">
    <location>
        <begin position="171"/>
        <end position="189"/>
    </location>
</feature>
<evidence type="ECO:0000259" key="8">
    <source>
        <dbReference type="PROSITE" id="PS50850"/>
    </source>
</evidence>
<dbReference type="InterPro" id="IPR036259">
    <property type="entry name" value="MFS_trans_sf"/>
</dbReference>
<evidence type="ECO:0000313" key="9">
    <source>
        <dbReference type="EMBL" id="GAA4382198.1"/>
    </source>
</evidence>
<feature type="transmembrane region" description="Helical" evidence="7">
    <location>
        <begin position="309"/>
        <end position="330"/>
    </location>
</feature>
<gene>
    <name evidence="9" type="ORF">GCM10023167_00340</name>
</gene>
<feature type="domain" description="Major facilitator superfamily (MFS) profile" evidence="8">
    <location>
        <begin position="14"/>
        <end position="492"/>
    </location>
</feature>
<keyword evidence="4 7" id="KW-1133">Transmembrane helix</keyword>
<sequence length="496" mass="50826">MLGIMPTLPHARLVLAGLSLGTMLNPLNSTMITVAVIAIAGDLGATFVEVSWVVTVFYLVSCTAQPVLGRFADRYGPQRIFVSGMLVVLIAAVWGSLARDIVGLSAARGLLALGTACAYPSAVNLLGRWVRPGPDSVRALGGIQVVNFLGMALGPALGGLALALFDWSAQFWLNIPLALGAGIIVALAAPRDSARGYSAASTGPAAEAPADAPGADTSAPGGTRDGTDRGGRGPRRGLLAVFFTADVPGVLGFSLAMSALILALLDSVPGMRAPLAVLAVGAGVLFVLWELRAPVPVLDLRALRANPALLMVLLQFGLFNVVFYLVLFGFPPFLEAVVGMPVAQVGLCMAALAVVSASMVAPATRLLGRWGLRRFLVLGSAILLLGVVVLLPIGTGSAWWLSALALVLLGVPYGLIPLGLNQAMFTAARVGAAGVAAGLFQLARYLGAVVAMVIMAVIVGDAISPAGWMSLVVAMIVVTGLGILLVLASRPPRAGR</sequence>